<organism evidence="1 2">
    <name type="scientific">Dimargaris cristalligena</name>
    <dbReference type="NCBI Taxonomy" id="215637"/>
    <lineage>
        <taxon>Eukaryota</taxon>
        <taxon>Fungi</taxon>
        <taxon>Fungi incertae sedis</taxon>
        <taxon>Zoopagomycota</taxon>
        <taxon>Kickxellomycotina</taxon>
        <taxon>Dimargaritomycetes</taxon>
        <taxon>Dimargaritales</taxon>
        <taxon>Dimargaritaceae</taxon>
        <taxon>Dimargaris</taxon>
    </lineage>
</organism>
<dbReference type="AlphaFoldDB" id="A0A4P9ZU03"/>
<evidence type="ECO:0000313" key="1">
    <source>
        <dbReference type="EMBL" id="RKP37015.1"/>
    </source>
</evidence>
<proteinExistence type="predicted"/>
<keyword evidence="2" id="KW-1185">Reference proteome</keyword>
<dbReference type="OrthoDB" id="5589343at2759"/>
<evidence type="ECO:0000313" key="2">
    <source>
        <dbReference type="Proteomes" id="UP000268162"/>
    </source>
</evidence>
<name>A0A4P9ZU03_9FUNG</name>
<protein>
    <submittedName>
        <fullName evidence="1">Uncharacterized protein</fullName>
    </submittedName>
</protein>
<dbReference type="Proteomes" id="UP000268162">
    <property type="component" value="Unassembled WGS sequence"/>
</dbReference>
<sequence>MFRLRPVASSLAAHSRQLRFASTHSIASSSAATKATPAQENSIYVTYAPEAERYTPPSQKNYEYTHEGFNSVLWPLGLGAIVLLACVPKFDRWLTNDGELEHPITAFIRSQMWKEEDSYAFLEELFKEEQGRIMKRIQNSEDRVLYLAGYRDHLVVKRDMLMRPVASFGVPPEQQ</sequence>
<reference evidence="2" key="1">
    <citation type="journal article" date="2018" name="Nat. Microbiol.">
        <title>Leveraging single-cell genomics to expand the fungal tree of life.</title>
        <authorList>
            <person name="Ahrendt S.R."/>
            <person name="Quandt C.A."/>
            <person name="Ciobanu D."/>
            <person name="Clum A."/>
            <person name="Salamov A."/>
            <person name="Andreopoulos B."/>
            <person name="Cheng J.F."/>
            <person name="Woyke T."/>
            <person name="Pelin A."/>
            <person name="Henrissat B."/>
            <person name="Reynolds N.K."/>
            <person name="Benny G.L."/>
            <person name="Smith M.E."/>
            <person name="James T.Y."/>
            <person name="Grigoriev I.V."/>
        </authorList>
    </citation>
    <scope>NUCLEOTIDE SEQUENCE [LARGE SCALE GENOMIC DNA]</scope>
    <source>
        <strain evidence="2">RSA 468</strain>
    </source>
</reference>
<gene>
    <name evidence="1" type="ORF">BJ085DRAFT_27097</name>
</gene>
<dbReference type="EMBL" id="ML002557">
    <property type="protein sequence ID" value="RKP37015.1"/>
    <property type="molecule type" value="Genomic_DNA"/>
</dbReference>
<accession>A0A4P9ZU03</accession>